<dbReference type="Proteomes" id="UP001283361">
    <property type="component" value="Unassembled WGS sequence"/>
</dbReference>
<comment type="caution">
    <text evidence="1">The sequence shown here is derived from an EMBL/GenBank/DDBJ whole genome shotgun (WGS) entry which is preliminary data.</text>
</comment>
<organism evidence="1 2">
    <name type="scientific">Elysia crispata</name>
    <name type="common">lettuce slug</name>
    <dbReference type="NCBI Taxonomy" id="231223"/>
    <lineage>
        <taxon>Eukaryota</taxon>
        <taxon>Metazoa</taxon>
        <taxon>Spiralia</taxon>
        <taxon>Lophotrochozoa</taxon>
        <taxon>Mollusca</taxon>
        <taxon>Gastropoda</taxon>
        <taxon>Heterobranchia</taxon>
        <taxon>Euthyneura</taxon>
        <taxon>Panpulmonata</taxon>
        <taxon>Sacoglossa</taxon>
        <taxon>Placobranchoidea</taxon>
        <taxon>Plakobranchidae</taxon>
        <taxon>Elysia</taxon>
    </lineage>
</organism>
<dbReference type="AlphaFoldDB" id="A0AAE1A5C9"/>
<name>A0AAE1A5C9_9GAST</name>
<gene>
    <name evidence="1" type="ORF">RRG08_054903</name>
</gene>
<sequence>MTSPLAAQRLRRYLRKASKGYLEYVFLSNHQRLELQDITEMRTEIQTRQTIRITEQDIGEAIRLVGRPGRIRARPGELSHDLELAVLNPMYRRLLPFPWLQQVALFMKSHGSCSKLKRLLQFNSVHVLHF</sequence>
<protein>
    <submittedName>
        <fullName evidence="1">Uncharacterized protein</fullName>
    </submittedName>
</protein>
<keyword evidence="2" id="KW-1185">Reference proteome</keyword>
<accession>A0AAE1A5C9</accession>
<evidence type="ECO:0000313" key="1">
    <source>
        <dbReference type="EMBL" id="KAK3781564.1"/>
    </source>
</evidence>
<dbReference type="EMBL" id="JAWDGP010002623">
    <property type="protein sequence ID" value="KAK3781564.1"/>
    <property type="molecule type" value="Genomic_DNA"/>
</dbReference>
<proteinExistence type="predicted"/>
<reference evidence="1" key="1">
    <citation type="journal article" date="2023" name="G3 (Bethesda)">
        <title>A reference genome for the long-term kleptoplast-retaining sea slug Elysia crispata morphotype clarki.</title>
        <authorList>
            <person name="Eastman K.E."/>
            <person name="Pendleton A.L."/>
            <person name="Shaikh M.A."/>
            <person name="Suttiyut T."/>
            <person name="Ogas R."/>
            <person name="Tomko P."/>
            <person name="Gavelis G."/>
            <person name="Widhalm J.R."/>
            <person name="Wisecaver J.H."/>
        </authorList>
    </citation>
    <scope>NUCLEOTIDE SEQUENCE</scope>
    <source>
        <strain evidence="1">ECLA1</strain>
    </source>
</reference>
<evidence type="ECO:0000313" key="2">
    <source>
        <dbReference type="Proteomes" id="UP001283361"/>
    </source>
</evidence>